<reference evidence="1 2" key="1">
    <citation type="journal article" date="2023" name="PLoS ONE">
        <title>Cytospora paraplurivora sp. nov. isolated from orchards with fruit tree decline syndrome in Ontario, Canada.</title>
        <authorList>
            <person name="Ilyukhin E."/>
            <person name="Nguyen H.D.T."/>
            <person name="Castle A.J."/>
            <person name="Ellouze W."/>
        </authorList>
    </citation>
    <scope>NUCLEOTIDE SEQUENCE [LARGE SCALE GENOMIC DNA]</scope>
    <source>
        <strain evidence="1 2">FDS-564</strain>
    </source>
</reference>
<accession>A0AAN9YMU2</accession>
<protein>
    <submittedName>
        <fullName evidence="1">Uncharacterized protein</fullName>
    </submittedName>
</protein>
<dbReference type="EMBL" id="JAJSPL020000001">
    <property type="protein sequence ID" value="KAK7749901.1"/>
    <property type="molecule type" value="Genomic_DNA"/>
</dbReference>
<proteinExistence type="predicted"/>
<evidence type="ECO:0000313" key="1">
    <source>
        <dbReference type="EMBL" id="KAK7749901.1"/>
    </source>
</evidence>
<name>A0AAN9YMU2_9PEZI</name>
<dbReference type="Proteomes" id="UP001320245">
    <property type="component" value="Unassembled WGS sequence"/>
</dbReference>
<evidence type="ECO:0000313" key="2">
    <source>
        <dbReference type="Proteomes" id="UP001320245"/>
    </source>
</evidence>
<comment type="caution">
    <text evidence="1">The sequence shown here is derived from an EMBL/GenBank/DDBJ whole genome shotgun (WGS) entry which is preliminary data.</text>
</comment>
<organism evidence="1 2">
    <name type="scientific">Cytospora paraplurivora</name>
    <dbReference type="NCBI Taxonomy" id="2898453"/>
    <lineage>
        <taxon>Eukaryota</taxon>
        <taxon>Fungi</taxon>
        <taxon>Dikarya</taxon>
        <taxon>Ascomycota</taxon>
        <taxon>Pezizomycotina</taxon>
        <taxon>Sordariomycetes</taxon>
        <taxon>Sordariomycetidae</taxon>
        <taxon>Diaporthales</taxon>
        <taxon>Cytosporaceae</taxon>
        <taxon>Cytospora</taxon>
    </lineage>
</organism>
<sequence>MNFTAALLSLDADVSFAPILPIKAAVYNGLFMANNRPWDNLPIDSHPTPDIVRPEHRGDLVDTLVVFAALRQRISQQQQQQQLGLQQDDGREPDGWHLVKVDFFDTDIVQEFYWNYYEYPTGLDMLMSDLGISLTVAFRSLCGQEPVAGVAVAA</sequence>
<gene>
    <name evidence="1" type="ORF">SLS53_000483</name>
</gene>
<dbReference type="AlphaFoldDB" id="A0AAN9YMU2"/>
<keyword evidence="2" id="KW-1185">Reference proteome</keyword>